<feature type="region of interest" description="Disordered" evidence="4">
    <location>
        <begin position="516"/>
        <end position="545"/>
    </location>
</feature>
<evidence type="ECO:0000313" key="8">
    <source>
        <dbReference type="RefSeq" id="XP_022244971.1"/>
    </source>
</evidence>
<feature type="compositionally biased region" description="Polar residues" evidence="4">
    <location>
        <begin position="1872"/>
        <end position="1893"/>
    </location>
</feature>
<feature type="region of interest" description="Disordered" evidence="4">
    <location>
        <begin position="1756"/>
        <end position="1800"/>
    </location>
</feature>
<feature type="region of interest" description="Disordered" evidence="4">
    <location>
        <begin position="1958"/>
        <end position="2019"/>
    </location>
</feature>
<feature type="compositionally biased region" description="Polar residues" evidence="4">
    <location>
        <begin position="2399"/>
        <end position="2410"/>
    </location>
</feature>
<feature type="compositionally biased region" description="Low complexity" evidence="4">
    <location>
        <begin position="1979"/>
        <end position="1992"/>
    </location>
</feature>
<evidence type="ECO:0000256" key="4">
    <source>
        <dbReference type="SAM" id="MobiDB-lite"/>
    </source>
</evidence>
<feature type="region of interest" description="Disordered" evidence="4">
    <location>
        <begin position="691"/>
        <end position="731"/>
    </location>
</feature>
<feature type="compositionally biased region" description="Low complexity" evidence="4">
    <location>
        <begin position="1775"/>
        <end position="1789"/>
    </location>
</feature>
<feature type="compositionally biased region" description="Polar residues" evidence="4">
    <location>
        <begin position="1790"/>
        <end position="1800"/>
    </location>
</feature>
<evidence type="ECO:0000256" key="3">
    <source>
        <dbReference type="ARBA" id="ARBA00022833"/>
    </source>
</evidence>
<dbReference type="InterPro" id="IPR002893">
    <property type="entry name" value="Znf_MYND"/>
</dbReference>
<feature type="compositionally biased region" description="Basic and acidic residues" evidence="4">
    <location>
        <begin position="1756"/>
        <end position="1770"/>
    </location>
</feature>
<evidence type="ECO:0000259" key="6">
    <source>
        <dbReference type="Pfam" id="PF26649"/>
    </source>
</evidence>
<feature type="region of interest" description="Disordered" evidence="4">
    <location>
        <begin position="2391"/>
        <end position="2410"/>
    </location>
</feature>
<feature type="region of interest" description="Disordered" evidence="4">
    <location>
        <begin position="1448"/>
        <end position="1467"/>
    </location>
</feature>
<sequence>MAKQLNCSNDSNLTRSFEGSPILQGREVSAGEFCDWWNHEFSTEGCFDIKVQNSLCQIEENDHLLHSENNKDVLDVQKVKSKKESKNITKSITFFNSDVTFKCTNEGCFSDARESFTKIGVTNGMNEGNSDTSVSVPEQHVCLKDEIKKIHDVKLIEQKGEEKKCKTYSNINEPKDGVKNIISQSECSKIKMAVNDSFSQVRKDQEFFSFNTTDTERKVVSYDCDSGTGTCLALNPCDTPVSRTTSYLRELFNMQNTNVKLCAHSKARATENMPGNRWLPHSALQEVLLRHTTTDGLLIEQTTQAPAKERFKDHTCNLHENNTEFSAEAAWKGNVGFSDQQGSYEHDDSNIKFTVTDIHQRVDKWSTDHVFSCASLTDGKAKSCNIDSQETDTCSSETWPVSECLLHSQKLKLNGEKLTSNNILPSNCSQQSTSLQGEQWMKPYLINSYRPSSKFSSEQENTELNNILAFENHRDTKGKTDITKPIICRASGKSRKIASQSKKGEDKNRKISEIMEQSMTENTKKGESPKVDNGGETQDKSKCEEQDLHPLNMLFKEGRNGPENPKIGFIQNLNPLRYDQRTYDGKGGCLRTEKQDSKIRSSEHQIISPIEYTTVSSQQEHEEMRNVCPPLDVSFKPDVSENENLVSVDDTLFKGKHVLTSCVTFTPQYGEKEYGGMSSKLLLRISDQETNHNNENANTPYNNSALRDDKNKDVSQGLVEPQSSTCHDHSYHRHRHTEKYLKNTHFYDSETCSALKTVTVRSNIDRKKINYVESESIQSHHRSDDEKQRKSDDLTIVLSGVNREVAQYVAPSRTIHDNCKTNLDVVSEGVETRSLQYQSDLHDPTLLRDFPPLCRKVNAMPRNAWSSEALVSDRVENSTDAFLNLGRLCAAEREDLEPSPVEGKPGKYTPAAAGVQPTSRNLKKSASGESNDWKKCNSPLTTAITSCSITSSSQIEKDRIVDKVTTDVITASASASVETNNPRRSLTRVTSRRETCANAPSHILVKNNLLAFSLPDVSNVLFTVTNKTEKLCGLSCQKISKLLDASFDDAFLVISNFHRFKHLRRSHSEPALLFQIPYVYVNPNKGDVKTEKEISRKLIEEKQGNNLKHLQDSCNNMAEKYLCSDTDNVGIDCSFENCDKSGQMPPKSSKDKQLQIKQPKYREFSSLKMSNIAKSFQREEELAQEPISVGRQVVQVHASVVPSFTKSIVKLPSGLTKPKPPPKPARLLTIGKARQVRPPNLITEGSSFKHSGSISINTNSTVTLADVNNRLLSPSNINKVSDVTTWKYGGETSRPKAVTIVIPTDKVENDNVNIVTLTPEPEHKCLKENETELPNPNFVIPLEEQKPPCNQRSVIKMHSQTRRSKENEDKLSCIENRCGRSVTPEYPSLIHAEKKLSLPSSSHNYISSSLTSTHSKTQERQGFISSRNKVERNFNYLLNLKPVAECQKPRNPTSLSPLSSPLPQEGSADRIERITGFKSATKGNATKPPLPPQLQNVGCDRTHFGIKGRIAVARKQFLDTVQSSEGIVSDNVSQDVNKERFKSFRRSTEVERARLIGSTPNLVALERSARSSRRHIDRILATKGPSQQESSAERSSSEPHRHTGDSNVVWPSYNQKLAQYKERCELEKTLRRRSKSLGYLETDIDTLECRQVCETDLDSSSQENSLNNESHAHSMLTLGDQGQIHFASGMEDNSRARSMDFLLDDDNRLAALPPENTLNTNKTKSEHELRIERSLQNLNVPEWYRTSPWSKLSQERTLLKRDEGTQRPRWEGLGSRTTSSSSLASTSFSGRNLTTPDQMNTADWRYMGSFRSSRESLTGASTDSVSPADSYSLSRWSSSRLSSTSAPVSGWPAYRSFKQPYLGWRAAAGLSPGSNLSEAPSPALSTPVTTSRPVSPGRSLGEGHVATSHLMDKPETHTSPHSQIVKNVEKSNFFTNLNEQLSKYGHFTDILEQISDHTRPEQAPPPTNHPKGDTEARNSQSGSLEKASLSSSYIRKVSQKSSGSTDNGSPHYQIRNSDENDSTFRNSLIRLYDSLVKSSEPINVSVSVSDPSNSLYQTFITDSPVRENSYQEYSKQRNSQEKDISLSQQIPIIHNSPWKCSVDNGTDHSQSAYLNEKEKEENLKVITTNLDSQVVSSRLLQENDEPQVVSSRLPQENDDPQVVSSKLPQENSEKRKNVLNGYRGEIEMALEEPDTLPTFIKQNIHDKFESPHERDREEDTFSYIQIQSICSGDSIIDKESEKDTSTTSPNVPHSSSNTNQNQNSSSPQHVMWMESSFVGSRPTTSVVVMPSNESPAETASEICNVDGDKDSVQNHNGLNNLEEETEDITTSLDDVLDSSLDIPFSSLSSNPGASRYDSPSVTQMISSVAVSQEVSVTFDVGCTEKIEPYQKTSTDVRSHPTTLSRSRAGFQQSPCRKLSEAIFIGSGTRDDNVFSSTVVTSLEPDFGQSSREDAEEKLKEAMSQENKKYTFPEQEEDKTGDQQVYNIFKFTPTLPDTRHGFPESNHNTEETSVLSHMDDTQYESSQHQVSITCNRSKCTKTLPAEEAQTKFRMCPNCYTYYCSRHCRKLDWERHKNQCPYTKVGNLCQKVLIKVRQDPVSRRNLSVCARRGYLSRGRGAVKLVFYNTEGALDFMCKGWESIRRQNVYVPLGDLLPQEMGADMYTHVRSLCDHYNPAKKFVLLVAVRVTQDVSSVAGAVVEREIIIRGTKVRLAPPLPEDDVQTVILTLAKDPGSDVTERLQQCLAMEHHLQERGINLATEFPDMYAKIRIFVEKGNPFLPFSMFLTDQKTAKMFMCIILPWADADIIQNISAKAAVTTSRQLWML</sequence>
<evidence type="ECO:0000313" key="7">
    <source>
        <dbReference type="Proteomes" id="UP000694941"/>
    </source>
</evidence>
<feature type="compositionally biased region" description="Basic and acidic residues" evidence="4">
    <location>
        <begin position="1591"/>
        <end position="1604"/>
    </location>
</feature>
<dbReference type="PANTHER" id="PTHR21517">
    <property type="entry name" value="APICAL JUNCTION COMPONENT 1 HOMOLOG"/>
    <property type="match status" value="1"/>
</dbReference>
<proteinExistence type="predicted"/>
<protein>
    <submittedName>
        <fullName evidence="8">Uncharacterized protein LOC106462121 isoform X2</fullName>
    </submittedName>
</protein>
<feature type="compositionally biased region" description="Polar residues" evidence="4">
    <location>
        <begin position="693"/>
        <end position="705"/>
    </location>
</feature>
<feature type="compositionally biased region" description="Low complexity" evidence="4">
    <location>
        <begin position="1454"/>
        <end position="1463"/>
    </location>
</feature>
<dbReference type="Pfam" id="PF01753">
    <property type="entry name" value="zf-MYND"/>
    <property type="match status" value="1"/>
</dbReference>
<dbReference type="RefSeq" id="XP_022244971.1">
    <property type="nucleotide sequence ID" value="XM_022389263.1"/>
</dbReference>
<accession>A0ABM1SMW5</accession>
<dbReference type="Proteomes" id="UP000694941">
    <property type="component" value="Unplaced"/>
</dbReference>
<dbReference type="PANTHER" id="PTHR21517:SF3">
    <property type="entry name" value="APICAL JUNCTION COMPONENT 1 HOMOLOG"/>
    <property type="match status" value="1"/>
</dbReference>
<feature type="region of interest" description="Disordered" evidence="4">
    <location>
        <begin position="2141"/>
        <end position="2177"/>
    </location>
</feature>
<dbReference type="InterPro" id="IPR058586">
    <property type="entry name" value="Ajm-1"/>
</dbReference>
<feature type="compositionally biased region" description="Low complexity" evidence="4">
    <location>
        <begin position="2254"/>
        <end position="2266"/>
    </location>
</feature>
<keyword evidence="7" id="KW-1185">Reference proteome</keyword>
<feature type="compositionally biased region" description="Polar residues" evidence="4">
    <location>
        <begin position="1999"/>
        <end position="2010"/>
    </location>
</feature>
<dbReference type="InterPro" id="IPR038825">
    <property type="entry name" value="Apical_junction"/>
</dbReference>
<dbReference type="Pfam" id="PF26649">
    <property type="entry name" value="Ajm-1"/>
    <property type="match status" value="1"/>
</dbReference>
<keyword evidence="3" id="KW-0862">Zinc</keyword>
<evidence type="ECO:0000259" key="5">
    <source>
        <dbReference type="Pfam" id="PF01753"/>
    </source>
</evidence>
<feature type="region of interest" description="Disordered" evidence="4">
    <location>
        <begin position="1871"/>
        <end position="1904"/>
    </location>
</feature>
<feature type="domain" description="MYND-type" evidence="5">
    <location>
        <begin position="2537"/>
        <end position="2578"/>
    </location>
</feature>
<feature type="region of interest" description="Disordered" evidence="4">
    <location>
        <begin position="1580"/>
        <end position="1608"/>
    </location>
</feature>
<feature type="region of interest" description="Disordered" evidence="4">
    <location>
        <begin position="895"/>
        <end position="931"/>
    </location>
</feature>
<evidence type="ECO:0000256" key="1">
    <source>
        <dbReference type="ARBA" id="ARBA00022723"/>
    </source>
</evidence>
<dbReference type="SUPFAM" id="SSF144232">
    <property type="entry name" value="HIT/MYND zinc finger-like"/>
    <property type="match status" value="1"/>
</dbReference>
<gene>
    <name evidence="8" type="primary">LOC106462121</name>
</gene>
<keyword evidence="1" id="KW-0479">Metal-binding</keyword>
<dbReference type="GeneID" id="106462121"/>
<feature type="region of interest" description="Disordered" evidence="4">
    <location>
        <begin position="2239"/>
        <end position="2268"/>
    </location>
</feature>
<keyword evidence="2" id="KW-0863">Zinc-finger</keyword>
<organism evidence="7 8">
    <name type="scientific">Limulus polyphemus</name>
    <name type="common">Atlantic horseshoe crab</name>
    <dbReference type="NCBI Taxonomy" id="6850"/>
    <lineage>
        <taxon>Eukaryota</taxon>
        <taxon>Metazoa</taxon>
        <taxon>Ecdysozoa</taxon>
        <taxon>Arthropoda</taxon>
        <taxon>Chelicerata</taxon>
        <taxon>Merostomata</taxon>
        <taxon>Xiphosura</taxon>
        <taxon>Limulidae</taxon>
        <taxon>Limulus</taxon>
    </lineage>
</organism>
<evidence type="ECO:0000256" key="2">
    <source>
        <dbReference type="ARBA" id="ARBA00022771"/>
    </source>
</evidence>
<feature type="domain" description="Apical junction molecule ajm1 alpha/beta" evidence="6">
    <location>
        <begin position="2580"/>
        <end position="2691"/>
    </location>
</feature>
<reference evidence="8" key="1">
    <citation type="submission" date="2025-08" db="UniProtKB">
        <authorList>
            <consortium name="RefSeq"/>
        </authorList>
    </citation>
    <scope>IDENTIFICATION</scope>
    <source>
        <tissue evidence="8">Muscle</tissue>
    </source>
</reference>
<name>A0ABM1SMW5_LIMPO</name>